<evidence type="ECO:0000256" key="3">
    <source>
        <dbReference type="ARBA" id="ARBA00022729"/>
    </source>
</evidence>
<gene>
    <name evidence="6" type="ORF">H9847_05715</name>
</gene>
<evidence type="ECO:0000256" key="1">
    <source>
        <dbReference type="ARBA" id="ARBA00004196"/>
    </source>
</evidence>
<comment type="similarity">
    <text evidence="2">Belongs to the bacterial solute-binding protein 2 family.</text>
</comment>
<dbReference type="InterPro" id="IPR028082">
    <property type="entry name" value="Peripla_BP_I"/>
</dbReference>
<evidence type="ECO:0000313" key="7">
    <source>
        <dbReference type="Proteomes" id="UP000733611"/>
    </source>
</evidence>
<dbReference type="Proteomes" id="UP000733611">
    <property type="component" value="Unassembled WGS sequence"/>
</dbReference>
<feature type="chain" id="PRO_5037923887" evidence="4">
    <location>
        <begin position="26"/>
        <end position="319"/>
    </location>
</feature>
<organism evidence="6 7">
    <name type="scientific">Candidatus Anaerobiospirillum pullicola</name>
    <dbReference type="NCBI Taxonomy" id="2838451"/>
    <lineage>
        <taxon>Bacteria</taxon>
        <taxon>Pseudomonadati</taxon>
        <taxon>Pseudomonadota</taxon>
        <taxon>Gammaproteobacteria</taxon>
        <taxon>Aeromonadales</taxon>
        <taxon>Succinivibrionaceae</taxon>
        <taxon>Anaerobiospirillum</taxon>
    </lineage>
</organism>
<dbReference type="GO" id="GO:0030246">
    <property type="term" value="F:carbohydrate binding"/>
    <property type="evidence" value="ECO:0007669"/>
    <property type="project" value="UniProtKB-ARBA"/>
</dbReference>
<comment type="subcellular location">
    <subcellularLocation>
        <location evidence="1">Cell envelope</location>
    </subcellularLocation>
</comment>
<evidence type="ECO:0000313" key="6">
    <source>
        <dbReference type="EMBL" id="MBU3844352.1"/>
    </source>
</evidence>
<dbReference type="InterPro" id="IPR025997">
    <property type="entry name" value="SBP_2_dom"/>
</dbReference>
<reference evidence="6" key="1">
    <citation type="journal article" date="2021" name="PeerJ">
        <title>Extensive microbial diversity within the chicken gut microbiome revealed by metagenomics and culture.</title>
        <authorList>
            <person name="Gilroy R."/>
            <person name="Ravi A."/>
            <person name="Getino M."/>
            <person name="Pursley I."/>
            <person name="Horton D.L."/>
            <person name="Alikhan N.F."/>
            <person name="Baker D."/>
            <person name="Gharbi K."/>
            <person name="Hall N."/>
            <person name="Watson M."/>
            <person name="Adriaenssens E.M."/>
            <person name="Foster-Nyarko E."/>
            <person name="Jarju S."/>
            <person name="Secka A."/>
            <person name="Antonio M."/>
            <person name="Oren A."/>
            <person name="Chaudhuri R.R."/>
            <person name="La Ragione R."/>
            <person name="Hildebrand F."/>
            <person name="Pallen M.J."/>
        </authorList>
    </citation>
    <scope>NUCLEOTIDE SEQUENCE</scope>
    <source>
        <strain evidence="6">378</strain>
    </source>
</reference>
<evidence type="ECO:0000256" key="4">
    <source>
        <dbReference type="SAM" id="SignalP"/>
    </source>
</evidence>
<dbReference type="Gene3D" id="3.40.50.2300">
    <property type="match status" value="2"/>
</dbReference>
<accession>A0A948TGG6</accession>
<dbReference type="CDD" id="cd01536">
    <property type="entry name" value="PBP1_ABC_sugar_binding-like"/>
    <property type="match status" value="1"/>
</dbReference>
<comment type="caution">
    <text evidence="6">The sequence shown here is derived from an EMBL/GenBank/DDBJ whole genome shotgun (WGS) entry which is preliminary data.</text>
</comment>
<dbReference type="GO" id="GO:0055085">
    <property type="term" value="P:transmembrane transport"/>
    <property type="evidence" value="ECO:0007669"/>
    <property type="project" value="UniProtKB-ARBA"/>
</dbReference>
<dbReference type="AlphaFoldDB" id="A0A948TGG6"/>
<reference evidence="6" key="2">
    <citation type="submission" date="2021-04" db="EMBL/GenBank/DDBJ databases">
        <authorList>
            <person name="Gilroy R."/>
        </authorList>
    </citation>
    <scope>NUCLEOTIDE SEQUENCE</scope>
    <source>
        <strain evidence="6">378</strain>
    </source>
</reference>
<feature type="domain" description="Periplasmic binding protein" evidence="5">
    <location>
        <begin position="33"/>
        <end position="289"/>
    </location>
</feature>
<evidence type="ECO:0000259" key="5">
    <source>
        <dbReference type="Pfam" id="PF13407"/>
    </source>
</evidence>
<dbReference type="SUPFAM" id="SSF53822">
    <property type="entry name" value="Periplasmic binding protein-like I"/>
    <property type="match status" value="1"/>
</dbReference>
<sequence length="319" mass="34805">MKTKIAVSIISTLCFLCAASSPAVAKDPQDIRIAFVAPALSNPWFMGVKSGVDAACKELGIQCTTIDAQNNARKQQDDVRDVIDDNYDGIFASALDSRALAPLYARAQRQGMVTASIAQTVMNSDLFYTMDEHDYGYTIGAQAAHWAQENLGGKGKALVLTQDNMPEVKARGDGVVQALHDICPEVEVVERYTADDPYRAMILASLVLPRNPDLNMVVATTDSAGIGGYITMFANSMLGKDFGVFSGDATRDVLIIMKEPNSIYRGTVDLNPYKGGYESIKIMYDMIQNGTPIMPMVKRMSYNQVSQEMVTSGQFKPSY</sequence>
<name>A0A948TGG6_9GAMM</name>
<dbReference type="PANTHER" id="PTHR46847">
    <property type="entry name" value="D-ALLOSE-BINDING PERIPLASMIC PROTEIN-RELATED"/>
    <property type="match status" value="1"/>
</dbReference>
<dbReference type="Pfam" id="PF13407">
    <property type="entry name" value="Peripla_BP_4"/>
    <property type="match status" value="1"/>
</dbReference>
<evidence type="ECO:0000256" key="2">
    <source>
        <dbReference type="ARBA" id="ARBA00007639"/>
    </source>
</evidence>
<dbReference type="GO" id="GO:0030313">
    <property type="term" value="C:cell envelope"/>
    <property type="evidence" value="ECO:0007669"/>
    <property type="project" value="UniProtKB-SubCell"/>
</dbReference>
<dbReference type="PANTHER" id="PTHR46847:SF1">
    <property type="entry name" value="D-ALLOSE-BINDING PERIPLASMIC PROTEIN-RELATED"/>
    <property type="match status" value="1"/>
</dbReference>
<dbReference type="EMBL" id="JAHLFE010000111">
    <property type="protein sequence ID" value="MBU3844352.1"/>
    <property type="molecule type" value="Genomic_DNA"/>
</dbReference>
<keyword evidence="3 4" id="KW-0732">Signal</keyword>
<protein>
    <submittedName>
        <fullName evidence="6">Sugar ABC transporter substrate-binding protein</fullName>
    </submittedName>
</protein>
<feature type="signal peptide" evidence="4">
    <location>
        <begin position="1"/>
        <end position="25"/>
    </location>
</feature>
<proteinExistence type="inferred from homology"/>